<dbReference type="Pfam" id="PF13353">
    <property type="entry name" value="Fer4_12"/>
    <property type="match status" value="1"/>
</dbReference>
<dbReference type="PROSITE" id="PS01087">
    <property type="entry name" value="RADICAL_ACTIVATING"/>
    <property type="match status" value="1"/>
</dbReference>
<feature type="domain" description="4Fe-4S ferredoxin-type" evidence="10">
    <location>
        <begin position="56"/>
        <end position="83"/>
    </location>
</feature>
<dbReference type="PROSITE" id="PS51379">
    <property type="entry name" value="4FE4S_FER_2"/>
    <property type="match status" value="2"/>
</dbReference>
<dbReference type="SFLD" id="SFLDG01066">
    <property type="entry name" value="organic_radical-activating_enz"/>
    <property type="match status" value="1"/>
</dbReference>
<dbReference type="Gene3D" id="3.80.30.10">
    <property type="entry name" value="pyruvate-formate lyase- activating enzyme"/>
    <property type="match status" value="1"/>
</dbReference>
<evidence type="ECO:0000259" key="10">
    <source>
        <dbReference type="PROSITE" id="PS51379"/>
    </source>
</evidence>
<dbReference type="EMBL" id="AENP01000027">
    <property type="protein sequence ID" value="EFR32404.1"/>
    <property type="molecule type" value="Genomic_DNA"/>
</dbReference>
<keyword evidence="13" id="KW-1185">Reference proteome</keyword>
<name>E4L0H9_9FIRM</name>
<comment type="catalytic activity">
    <reaction evidence="9">
        <text>glycyl-[protein] + reduced [flavodoxin] + S-adenosyl-L-methionine = glycin-2-yl radical-[protein] + semiquinone [flavodoxin] + 5'-deoxyadenosine + L-methionine + H(+)</text>
        <dbReference type="Rhea" id="RHEA:61976"/>
        <dbReference type="Rhea" id="RHEA-COMP:10622"/>
        <dbReference type="Rhea" id="RHEA-COMP:14480"/>
        <dbReference type="Rhea" id="RHEA-COMP:15993"/>
        <dbReference type="Rhea" id="RHEA-COMP:15994"/>
        <dbReference type="ChEBI" id="CHEBI:15378"/>
        <dbReference type="ChEBI" id="CHEBI:17319"/>
        <dbReference type="ChEBI" id="CHEBI:29947"/>
        <dbReference type="ChEBI" id="CHEBI:32722"/>
        <dbReference type="ChEBI" id="CHEBI:57618"/>
        <dbReference type="ChEBI" id="CHEBI:57844"/>
        <dbReference type="ChEBI" id="CHEBI:59789"/>
        <dbReference type="ChEBI" id="CHEBI:140311"/>
    </reaction>
</comment>
<dbReference type="InterPro" id="IPR017900">
    <property type="entry name" value="4Fe4S_Fe_S_CS"/>
</dbReference>
<keyword evidence="5" id="KW-0479">Metal-binding</keyword>
<dbReference type="InterPro" id="IPR058240">
    <property type="entry name" value="rSAM_sf"/>
</dbReference>
<keyword evidence="4" id="KW-0949">S-adenosyl-L-methionine</keyword>
<dbReference type="PIRSF" id="PIRSF000371">
    <property type="entry name" value="PFL_act_enz"/>
    <property type="match status" value="1"/>
</dbReference>
<evidence type="ECO:0000256" key="2">
    <source>
        <dbReference type="ARBA" id="ARBA00009777"/>
    </source>
</evidence>
<evidence type="ECO:0000313" key="13">
    <source>
        <dbReference type="Proteomes" id="UP000003705"/>
    </source>
</evidence>
<evidence type="ECO:0000256" key="3">
    <source>
        <dbReference type="ARBA" id="ARBA00022485"/>
    </source>
</evidence>
<reference evidence="12 13" key="1">
    <citation type="submission" date="2010-10" db="EMBL/GenBank/DDBJ databases">
        <authorList>
            <person name="Durkin A.S."/>
            <person name="Madupu R."/>
            <person name="Torralba M."/>
            <person name="Gillis M."/>
            <person name="Methe B."/>
            <person name="Sutton G."/>
            <person name="Nelson K.E."/>
        </authorList>
    </citation>
    <scope>NUCLEOTIDE SEQUENCE [LARGE SCALE GENOMIC DNA]</scope>
    <source>
        <strain evidence="12 13">ACS-146-V-Sch2b</strain>
    </source>
</reference>
<dbReference type="SFLD" id="SFLDS00029">
    <property type="entry name" value="Radical_SAM"/>
    <property type="match status" value="1"/>
</dbReference>
<dbReference type="InterPro" id="IPR034457">
    <property type="entry name" value="Organic_radical-activating"/>
</dbReference>
<dbReference type="InterPro" id="IPR040074">
    <property type="entry name" value="BssD/PflA/YjjW"/>
</dbReference>
<dbReference type="GO" id="GO:0046872">
    <property type="term" value="F:metal ion binding"/>
    <property type="evidence" value="ECO:0007669"/>
    <property type="project" value="UniProtKB-KW"/>
</dbReference>
<accession>E4L0H9</accession>
<evidence type="ECO:0000256" key="8">
    <source>
        <dbReference type="ARBA" id="ARBA00023014"/>
    </source>
</evidence>
<protein>
    <submittedName>
        <fullName evidence="12">Putative pyruvate formate-lyase 1-activating enzyme</fullName>
    </submittedName>
</protein>
<sequence length="309" mass="34785">MEVTMDSINYNEEGVVFDIQRYSINDGPGIRTIVFLKGCPLRCIWCSNPESQRKGKELMFREILCIHCGMCIKACKQKALDPKNPNFIDRDKCVMCEECANVCPSSALEVKGKVMNVEEVITELKKDDSFYYRSNGGITLSGGETLMQPEFAKEIFKACRSRGWHTAIETEGYASEEVIRDVVPHIDLVLLDIKANNDELHKKVTGVSNELIKKNARILQEIANTIIRVPTIPGVNADEKEFGDIVAFVKTLPNVKELHILPYHNFGEGKYNLLGRDYELSNVKKLDEDHINKLKEIVESSGLICKVGG</sequence>
<dbReference type="SFLD" id="SFLDG01118">
    <property type="entry name" value="activating_enzymes__group_2"/>
    <property type="match status" value="1"/>
</dbReference>
<dbReference type="GO" id="GO:0016491">
    <property type="term" value="F:oxidoreductase activity"/>
    <property type="evidence" value="ECO:0007669"/>
    <property type="project" value="UniProtKB-KW"/>
</dbReference>
<dbReference type="GO" id="GO:0016829">
    <property type="term" value="F:lyase activity"/>
    <property type="evidence" value="ECO:0007669"/>
    <property type="project" value="UniProtKB-KW"/>
</dbReference>
<comment type="similarity">
    <text evidence="2">Belongs to the organic radical-activating enzymes family.</text>
</comment>
<evidence type="ECO:0000256" key="9">
    <source>
        <dbReference type="ARBA" id="ARBA00047365"/>
    </source>
</evidence>
<dbReference type="InterPro" id="IPR007197">
    <property type="entry name" value="rSAM"/>
</dbReference>
<keyword evidence="6" id="KW-0560">Oxidoreductase</keyword>
<dbReference type="PANTHER" id="PTHR30352:SF4">
    <property type="entry name" value="PYRUVATE FORMATE-LYASE 2-ACTIVATING ENZYME"/>
    <property type="match status" value="1"/>
</dbReference>
<dbReference type="SUPFAM" id="SSF102114">
    <property type="entry name" value="Radical SAM enzymes"/>
    <property type="match status" value="1"/>
</dbReference>
<evidence type="ECO:0000256" key="4">
    <source>
        <dbReference type="ARBA" id="ARBA00022691"/>
    </source>
</evidence>
<keyword evidence="12" id="KW-0456">Lyase</keyword>
<evidence type="ECO:0000259" key="11">
    <source>
        <dbReference type="PROSITE" id="PS51918"/>
    </source>
</evidence>
<keyword evidence="12" id="KW-0670">Pyruvate</keyword>
<keyword evidence="8" id="KW-0411">Iron-sulfur</keyword>
<evidence type="ECO:0000256" key="1">
    <source>
        <dbReference type="ARBA" id="ARBA00001966"/>
    </source>
</evidence>
<dbReference type="Proteomes" id="UP000003705">
    <property type="component" value="Unassembled WGS sequence"/>
</dbReference>
<dbReference type="InterPro" id="IPR012839">
    <property type="entry name" value="Organic_radical_activase"/>
</dbReference>
<dbReference type="NCBIfam" id="TIGR02494">
    <property type="entry name" value="PFLE_PFLC"/>
    <property type="match status" value="1"/>
</dbReference>
<dbReference type="AlphaFoldDB" id="E4L0H9"/>
<evidence type="ECO:0000256" key="7">
    <source>
        <dbReference type="ARBA" id="ARBA00023004"/>
    </source>
</evidence>
<gene>
    <name evidence="12" type="ORF">HMPREF9286_0822</name>
</gene>
<evidence type="ECO:0000256" key="5">
    <source>
        <dbReference type="ARBA" id="ARBA00022723"/>
    </source>
</evidence>
<dbReference type="InterPro" id="IPR017896">
    <property type="entry name" value="4Fe4S_Fe-S-bd"/>
</dbReference>
<dbReference type="Gene3D" id="3.30.70.20">
    <property type="match status" value="1"/>
</dbReference>
<feature type="domain" description="Radical SAM core" evidence="11">
    <location>
        <begin position="25"/>
        <end position="304"/>
    </location>
</feature>
<dbReference type="Pfam" id="PF04055">
    <property type="entry name" value="Radical_SAM"/>
    <property type="match status" value="1"/>
</dbReference>
<dbReference type="InterPro" id="IPR001989">
    <property type="entry name" value="Radical_activat_CS"/>
</dbReference>
<dbReference type="SUPFAM" id="SSF54862">
    <property type="entry name" value="4Fe-4S ferredoxins"/>
    <property type="match status" value="1"/>
</dbReference>
<organism evidence="12 13">
    <name type="scientific">Peptoniphilus harei ACS-146-V-Sch2b</name>
    <dbReference type="NCBI Taxonomy" id="908338"/>
    <lineage>
        <taxon>Bacteria</taxon>
        <taxon>Bacillati</taxon>
        <taxon>Bacillota</taxon>
        <taxon>Tissierellia</taxon>
        <taxon>Tissierellales</taxon>
        <taxon>Peptoniphilaceae</taxon>
        <taxon>Peptoniphilus</taxon>
    </lineage>
</organism>
<dbReference type="PROSITE" id="PS00198">
    <property type="entry name" value="4FE4S_FER_1"/>
    <property type="match status" value="1"/>
</dbReference>
<feature type="domain" description="4Fe-4S ferredoxin-type" evidence="10">
    <location>
        <begin position="84"/>
        <end position="113"/>
    </location>
</feature>
<keyword evidence="7" id="KW-0408">Iron</keyword>
<comment type="caution">
    <text evidence="12">The sequence shown here is derived from an EMBL/GenBank/DDBJ whole genome shotgun (WGS) entry which is preliminary data.</text>
</comment>
<dbReference type="eggNOG" id="COG1180">
    <property type="taxonomic scope" value="Bacteria"/>
</dbReference>
<dbReference type="PROSITE" id="PS51918">
    <property type="entry name" value="RADICAL_SAM"/>
    <property type="match status" value="1"/>
</dbReference>
<dbReference type="PANTHER" id="PTHR30352">
    <property type="entry name" value="PYRUVATE FORMATE-LYASE-ACTIVATING ENZYME"/>
    <property type="match status" value="1"/>
</dbReference>
<proteinExistence type="inferred from homology"/>
<keyword evidence="3" id="KW-0004">4Fe-4S</keyword>
<dbReference type="Pfam" id="PF12800">
    <property type="entry name" value="Fer4_4"/>
    <property type="match status" value="1"/>
</dbReference>
<dbReference type="GO" id="GO:0051539">
    <property type="term" value="F:4 iron, 4 sulfur cluster binding"/>
    <property type="evidence" value="ECO:0007669"/>
    <property type="project" value="UniProtKB-KW"/>
</dbReference>
<evidence type="ECO:0000313" key="12">
    <source>
        <dbReference type="EMBL" id="EFR32404.1"/>
    </source>
</evidence>
<evidence type="ECO:0000256" key="6">
    <source>
        <dbReference type="ARBA" id="ARBA00023002"/>
    </source>
</evidence>
<comment type="cofactor">
    <cofactor evidence="1">
        <name>[4Fe-4S] cluster</name>
        <dbReference type="ChEBI" id="CHEBI:49883"/>
    </cofactor>
</comment>